<dbReference type="AlphaFoldDB" id="A0A060LZ02"/>
<feature type="domain" description="NADP-dependent oxidoreductase" evidence="1">
    <location>
        <begin position="16"/>
        <end position="300"/>
    </location>
</feature>
<dbReference type="EMBL" id="CP003923">
    <property type="protein sequence ID" value="AIC93513.1"/>
    <property type="molecule type" value="Genomic_DNA"/>
</dbReference>
<protein>
    <submittedName>
        <fullName evidence="2">Oxidoreductase</fullName>
    </submittedName>
</protein>
<dbReference type="KEGG" id="ble:BleG1_0905"/>
<organism evidence="2 3">
    <name type="scientific">Shouchella lehensis G1</name>
    <dbReference type="NCBI Taxonomy" id="1246626"/>
    <lineage>
        <taxon>Bacteria</taxon>
        <taxon>Bacillati</taxon>
        <taxon>Bacillota</taxon>
        <taxon>Bacilli</taxon>
        <taxon>Bacillales</taxon>
        <taxon>Bacillaceae</taxon>
        <taxon>Shouchella</taxon>
    </lineage>
</organism>
<dbReference type="Pfam" id="PF00248">
    <property type="entry name" value="Aldo_ket_red"/>
    <property type="match status" value="1"/>
</dbReference>
<dbReference type="PATRIC" id="fig|1246626.3.peg.911"/>
<dbReference type="CDD" id="cd19092">
    <property type="entry name" value="AKR_BsYcsN_EcYdhF-like"/>
    <property type="match status" value="1"/>
</dbReference>
<dbReference type="PANTHER" id="PTHR43364:SF1">
    <property type="entry name" value="OXIDOREDUCTASE YDHF"/>
    <property type="match status" value="1"/>
</dbReference>
<dbReference type="GO" id="GO:0005829">
    <property type="term" value="C:cytosol"/>
    <property type="evidence" value="ECO:0007669"/>
    <property type="project" value="TreeGrafter"/>
</dbReference>
<dbReference type="InterPro" id="IPR050523">
    <property type="entry name" value="AKR_Detox_Biosynth"/>
</dbReference>
<dbReference type="OrthoDB" id="9773828at2"/>
<name>A0A060LZ02_9BACI</name>
<dbReference type="GO" id="GO:0016491">
    <property type="term" value="F:oxidoreductase activity"/>
    <property type="evidence" value="ECO:0007669"/>
    <property type="project" value="InterPro"/>
</dbReference>
<gene>
    <name evidence="2" type="ORF">BleG1_0905</name>
</gene>
<dbReference type="Gene3D" id="3.20.20.100">
    <property type="entry name" value="NADP-dependent oxidoreductase domain"/>
    <property type="match status" value="1"/>
</dbReference>
<dbReference type="Proteomes" id="UP000027142">
    <property type="component" value="Chromosome"/>
</dbReference>
<dbReference type="PRINTS" id="PR00069">
    <property type="entry name" value="ALDKETRDTASE"/>
</dbReference>
<keyword evidence="3" id="KW-1185">Reference proteome</keyword>
<dbReference type="RefSeq" id="WP_038477686.1">
    <property type="nucleotide sequence ID" value="NZ_CP003923.1"/>
</dbReference>
<reference evidence="2 3" key="1">
    <citation type="journal article" date="2014" name="Gene">
        <title>A comparative genomic analysis of the alkalitolerant soil bacterium Bacillus lehensis G1.</title>
        <authorList>
            <person name="Noor Y.M."/>
            <person name="Samsulrizal N.H."/>
            <person name="Jema'on N.A."/>
            <person name="Low K.O."/>
            <person name="Ramli A.N."/>
            <person name="Alias N.I."/>
            <person name="Damis S.I."/>
            <person name="Fuzi S.F."/>
            <person name="Isa M.N."/>
            <person name="Murad A.M."/>
            <person name="Raih M.F."/>
            <person name="Bakar F.D."/>
            <person name="Najimudin N."/>
            <person name="Mahadi N.M."/>
            <person name="Illias R.M."/>
        </authorList>
    </citation>
    <scope>NUCLEOTIDE SEQUENCE [LARGE SCALE GENOMIC DNA]</scope>
    <source>
        <strain evidence="2 3">G1</strain>
    </source>
</reference>
<accession>A0A060LZ02</accession>
<dbReference type="eggNOG" id="COG4989">
    <property type="taxonomic scope" value="Bacteria"/>
</dbReference>
<evidence type="ECO:0000259" key="1">
    <source>
        <dbReference type="Pfam" id="PF00248"/>
    </source>
</evidence>
<evidence type="ECO:0000313" key="2">
    <source>
        <dbReference type="EMBL" id="AIC93513.1"/>
    </source>
</evidence>
<dbReference type="InterPro" id="IPR023210">
    <property type="entry name" value="NADP_OxRdtase_dom"/>
</dbReference>
<proteinExistence type="predicted"/>
<dbReference type="InterPro" id="IPR020471">
    <property type="entry name" value="AKR"/>
</dbReference>
<sequence>MKTFTLPGTNLEVSNLILGNMRINSLDDRGIQQLLVTAYEQGINFYDHADIYGKGECESLFAKALSHTDISREKLILQSKCGIRKGATGYYDFSKDHILTSVDGILKRLNTDYLDILLLHRPDPLMEPDEVAAAFHHLHTSGKVRHFGVSNHTPYQIQLLQRSVEQQLVVNQVQFGIAHTPLLDSSMSLNMKTDEAVNRDAGTLDYCRLNDITLQAWSPYQNGFFAGTFIGNKKDFPELNTVLERLAETYHVTPTAIATAWITRHPANIQVIVGSTKPTRVKEACAGSSIPLTRGEWTELYAAAGNRIP</sequence>
<dbReference type="HOGENOM" id="CLU_023205_8_1_9"/>
<dbReference type="InterPro" id="IPR036812">
    <property type="entry name" value="NAD(P)_OxRdtase_dom_sf"/>
</dbReference>
<dbReference type="SUPFAM" id="SSF51430">
    <property type="entry name" value="NAD(P)-linked oxidoreductase"/>
    <property type="match status" value="1"/>
</dbReference>
<dbReference type="PANTHER" id="PTHR43364">
    <property type="entry name" value="NADH-SPECIFIC METHYLGLYOXAL REDUCTASE-RELATED"/>
    <property type="match status" value="1"/>
</dbReference>
<evidence type="ECO:0000313" key="3">
    <source>
        <dbReference type="Proteomes" id="UP000027142"/>
    </source>
</evidence>